<dbReference type="Proteomes" id="UP001139293">
    <property type="component" value="Unassembled WGS sequence"/>
</dbReference>
<dbReference type="Pfam" id="PF13265">
    <property type="entry name" value="DUF4056"/>
    <property type="match status" value="1"/>
</dbReference>
<sequence length="433" mass="48531">MSFCQRLTHIVGFIAIALLSACSSNDWQVRALPSEAAVSAMLDDEPDLNQLHALSLQELPLVPIPEAVRPCCAFGNAQKVKVGPVPVPFFRYANTLAVESVGPHAFEAGTFSFQKDAPNGQRGTEHNGQMYTLKGGFIDLAHVRDTADNAIALFYRIYPLLGQSQTIKLPDEIGPRVIELKEFDTSSLTPRERWESAAAIAVRLAYFMAEAHEVAQWHGYRSWAPWSETVSAYSPEDLYSNMLGAKIALGLLNNNLAMSKELYNQHMTQWLAATLAWLEPVSIAQTNALFDVIDGYWWDSNQALPSKFMLLKRHYELGDKQSPYLVTKQLAEQHASWQEIKPLYAEDNQAHSLSLSNTVHGIEIDTVATQKLTVADKFKHSFKHIPPALWQNGFTQADFKLISQYNQAQDTIELQRHQQSELPNELANPLEVK</sequence>
<gene>
    <name evidence="1" type="ORF">L2740_18730</name>
</gene>
<keyword evidence="2" id="KW-1185">Reference proteome</keyword>
<dbReference type="AlphaFoldDB" id="A0A9X1ZJE4"/>
<name>A0A9X1ZJE4_9GAMM</name>
<organism evidence="1 2">
    <name type="scientific">Shewanella pneumatophori</name>
    <dbReference type="NCBI Taxonomy" id="314092"/>
    <lineage>
        <taxon>Bacteria</taxon>
        <taxon>Pseudomonadati</taxon>
        <taxon>Pseudomonadota</taxon>
        <taxon>Gammaproteobacteria</taxon>
        <taxon>Alteromonadales</taxon>
        <taxon>Shewanellaceae</taxon>
        <taxon>Shewanella</taxon>
    </lineage>
</organism>
<dbReference type="RefSeq" id="WP_248951575.1">
    <property type="nucleotide sequence ID" value="NZ_JAKILB010000016.1"/>
</dbReference>
<evidence type="ECO:0000313" key="1">
    <source>
        <dbReference type="EMBL" id="MCL1140575.1"/>
    </source>
</evidence>
<evidence type="ECO:0000313" key="2">
    <source>
        <dbReference type="Proteomes" id="UP001139293"/>
    </source>
</evidence>
<protein>
    <submittedName>
        <fullName evidence="1">DUF4056 domain-containing protein</fullName>
    </submittedName>
</protein>
<accession>A0A9X1ZJE4</accession>
<comment type="caution">
    <text evidence="1">The sequence shown here is derived from an EMBL/GenBank/DDBJ whole genome shotgun (WGS) entry which is preliminary data.</text>
</comment>
<dbReference type="EMBL" id="JAKILB010000016">
    <property type="protein sequence ID" value="MCL1140575.1"/>
    <property type="molecule type" value="Genomic_DNA"/>
</dbReference>
<reference evidence="1" key="1">
    <citation type="submission" date="2022-01" db="EMBL/GenBank/DDBJ databases">
        <title>Whole genome-based taxonomy of the Shewanellaceae.</title>
        <authorList>
            <person name="Martin-Rodriguez A.J."/>
        </authorList>
    </citation>
    <scope>NUCLEOTIDE SEQUENCE</scope>
    <source>
        <strain evidence="1">KCTC 23973</strain>
    </source>
</reference>
<dbReference type="PROSITE" id="PS51257">
    <property type="entry name" value="PROKAR_LIPOPROTEIN"/>
    <property type="match status" value="1"/>
</dbReference>
<proteinExistence type="predicted"/>
<dbReference type="InterPro" id="IPR025130">
    <property type="entry name" value="DUF4056"/>
</dbReference>